<dbReference type="AlphaFoldDB" id="A0A1W1VLN8"/>
<accession>A0A1W1VLN8</accession>
<proteinExistence type="predicted"/>
<reference evidence="1 2" key="1">
    <citation type="submission" date="2017-04" db="EMBL/GenBank/DDBJ databases">
        <authorList>
            <person name="Afonso C.L."/>
            <person name="Miller P.J."/>
            <person name="Scott M.A."/>
            <person name="Spackman E."/>
            <person name="Goraichik I."/>
            <person name="Dimitrov K.M."/>
            <person name="Suarez D.L."/>
            <person name="Swayne D.E."/>
        </authorList>
    </citation>
    <scope>NUCLEOTIDE SEQUENCE [LARGE SCALE GENOMIC DNA]</scope>
    <source>
        <strain evidence="1 2">DSM 11270</strain>
    </source>
</reference>
<keyword evidence="2" id="KW-1185">Reference proteome</keyword>
<organism evidence="1 2">
    <name type="scientific">Desulfonispora thiosulfatigenes DSM 11270</name>
    <dbReference type="NCBI Taxonomy" id="656914"/>
    <lineage>
        <taxon>Bacteria</taxon>
        <taxon>Bacillati</taxon>
        <taxon>Bacillota</taxon>
        <taxon>Clostridia</taxon>
        <taxon>Eubacteriales</taxon>
        <taxon>Peptococcaceae</taxon>
        <taxon>Desulfonispora</taxon>
    </lineage>
</organism>
<protein>
    <submittedName>
        <fullName evidence="1">Starch phosphorylase</fullName>
    </submittedName>
</protein>
<gene>
    <name evidence="1" type="ORF">SAMN00017405_0178</name>
</gene>
<dbReference type="STRING" id="656914.SAMN00017405_0178"/>
<dbReference type="EMBL" id="FWWT01000022">
    <property type="protein sequence ID" value="SMB94282.1"/>
    <property type="molecule type" value="Genomic_DNA"/>
</dbReference>
<evidence type="ECO:0000313" key="1">
    <source>
        <dbReference type="EMBL" id="SMB94282.1"/>
    </source>
</evidence>
<sequence length="72" mass="8649">MIKLDKENFKKAYLEKFQECHGKNLSEGTDIDKFTTFGALIRDLMTSPWIKTNNFYLEKQKNKFIIFQLSFY</sequence>
<evidence type="ECO:0000313" key="2">
    <source>
        <dbReference type="Proteomes" id="UP000192731"/>
    </source>
</evidence>
<name>A0A1W1VLN8_DESTI</name>
<dbReference type="Proteomes" id="UP000192731">
    <property type="component" value="Unassembled WGS sequence"/>
</dbReference>